<dbReference type="PROSITE" id="PS51318">
    <property type="entry name" value="TAT"/>
    <property type="match status" value="1"/>
</dbReference>
<keyword evidence="3 9" id="KW-0326">Glycosidase</keyword>
<evidence type="ECO:0000313" key="9">
    <source>
        <dbReference type="EMBL" id="MBB5061850.1"/>
    </source>
</evidence>
<feature type="domain" description="DUF4982" evidence="7">
    <location>
        <begin position="629"/>
        <end position="708"/>
    </location>
</feature>
<organism evidence="9 10">
    <name type="scientific">Granulicella mallensis</name>
    <dbReference type="NCBI Taxonomy" id="940614"/>
    <lineage>
        <taxon>Bacteria</taxon>
        <taxon>Pseudomonadati</taxon>
        <taxon>Acidobacteriota</taxon>
        <taxon>Terriglobia</taxon>
        <taxon>Terriglobales</taxon>
        <taxon>Acidobacteriaceae</taxon>
        <taxon>Granulicella</taxon>
    </lineage>
</organism>
<evidence type="ECO:0000313" key="10">
    <source>
        <dbReference type="Proteomes" id="UP000584867"/>
    </source>
</evidence>
<dbReference type="InterPro" id="IPR019546">
    <property type="entry name" value="TAT_signal_bac_arc"/>
</dbReference>
<feature type="domain" description="Glycoside hydrolase family 2 catalytic" evidence="5">
    <location>
        <begin position="314"/>
        <end position="577"/>
    </location>
</feature>
<dbReference type="InterPro" id="IPR051913">
    <property type="entry name" value="GH2_Domain-Containing"/>
</dbReference>
<gene>
    <name evidence="9" type="ORF">HDF15_000175</name>
</gene>
<dbReference type="Pfam" id="PF02837">
    <property type="entry name" value="Glyco_hydro_2_N"/>
    <property type="match status" value="1"/>
</dbReference>
<dbReference type="GO" id="GO:0005975">
    <property type="term" value="P:carbohydrate metabolic process"/>
    <property type="evidence" value="ECO:0007669"/>
    <property type="project" value="InterPro"/>
</dbReference>
<protein>
    <submittedName>
        <fullName evidence="9">Beta-galactosidase</fullName>
        <ecNumber evidence="9">3.2.1.23</ecNumber>
    </submittedName>
</protein>
<evidence type="ECO:0000259" key="8">
    <source>
        <dbReference type="Pfam" id="PF18565"/>
    </source>
</evidence>
<dbReference type="InterPro" id="IPR006103">
    <property type="entry name" value="Glyco_hydro_2_cat"/>
</dbReference>
<feature type="domain" description="Glycoside hydrolase family 2" evidence="8">
    <location>
        <begin position="722"/>
        <end position="823"/>
    </location>
</feature>
<dbReference type="InterPro" id="IPR036156">
    <property type="entry name" value="Beta-gal/glucu_dom_sf"/>
</dbReference>
<dbReference type="NCBIfam" id="TIGR01409">
    <property type="entry name" value="TAT_signal_seq"/>
    <property type="match status" value="1"/>
</dbReference>
<dbReference type="InterPro" id="IPR006101">
    <property type="entry name" value="Glyco_hydro_2"/>
</dbReference>
<dbReference type="SUPFAM" id="SSF49303">
    <property type="entry name" value="beta-Galactosidase/glucuronidase domain"/>
    <property type="match status" value="1"/>
</dbReference>
<dbReference type="InterPro" id="IPR006102">
    <property type="entry name" value="Ig-like_GH2"/>
</dbReference>
<dbReference type="InterPro" id="IPR013783">
    <property type="entry name" value="Ig-like_fold"/>
</dbReference>
<feature type="domain" description="Glycoside hydrolase family 2 immunoglobulin-like beta-sandwich" evidence="4">
    <location>
        <begin position="202"/>
        <end position="306"/>
    </location>
</feature>
<evidence type="ECO:0000256" key="2">
    <source>
        <dbReference type="ARBA" id="ARBA00022801"/>
    </source>
</evidence>
<dbReference type="SUPFAM" id="SSF49785">
    <property type="entry name" value="Galactose-binding domain-like"/>
    <property type="match status" value="1"/>
</dbReference>
<evidence type="ECO:0000259" key="5">
    <source>
        <dbReference type="Pfam" id="PF02836"/>
    </source>
</evidence>
<evidence type="ECO:0000256" key="1">
    <source>
        <dbReference type="ARBA" id="ARBA00007401"/>
    </source>
</evidence>
<dbReference type="InterPro" id="IPR017853">
    <property type="entry name" value="GH"/>
</dbReference>
<dbReference type="PRINTS" id="PR00132">
    <property type="entry name" value="GLHYDRLASE2"/>
</dbReference>
<dbReference type="Gene3D" id="2.60.120.260">
    <property type="entry name" value="Galactose-binding domain-like"/>
    <property type="match status" value="1"/>
</dbReference>
<dbReference type="RefSeq" id="WP_184252388.1">
    <property type="nucleotide sequence ID" value="NZ_JACHIO010000001.1"/>
</dbReference>
<evidence type="ECO:0000256" key="3">
    <source>
        <dbReference type="ARBA" id="ARBA00023295"/>
    </source>
</evidence>
<dbReference type="PANTHER" id="PTHR42732:SF1">
    <property type="entry name" value="BETA-MANNOSIDASE"/>
    <property type="match status" value="1"/>
</dbReference>
<dbReference type="GO" id="GO:0004565">
    <property type="term" value="F:beta-galactosidase activity"/>
    <property type="evidence" value="ECO:0007669"/>
    <property type="project" value="UniProtKB-EC"/>
</dbReference>
<comment type="caution">
    <text evidence="9">The sequence shown here is derived from an EMBL/GenBank/DDBJ whole genome shotgun (WGS) entry which is preliminary data.</text>
</comment>
<comment type="similarity">
    <text evidence="1">Belongs to the glycosyl hydrolase 2 family.</text>
</comment>
<accession>A0A7W8E904</accession>
<dbReference type="InterPro" id="IPR008979">
    <property type="entry name" value="Galactose-bd-like_sf"/>
</dbReference>
<dbReference type="InterPro" id="IPR023232">
    <property type="entry name" value="Glyco_hydro_2_AS"/>
</dbReference>
<dbReference type="PROSITE" id="PS00608">
    <property type="entry name" value="GLYCOSYL_HYDROL_F2_2"/>
    <property type="match status" value="1"/>
</dbReference>
<dbReference type="Pfam" id="PF02836">
    <property type="entry name" value="Glyco_hydro_2_C"/>
    <property type="match status" value="1"/>
</dbReference>
<feature type="domain" description="Glycosyl hydrolases family 2 sugar binding" evidence="6">
    <location>
        <begin position="97"/>
        <end position="187"/>
    </location>
</feature>
<dbReference type="Proteomes" id="UP000584867">
    <property type="component" value="Unassembled WGS sequence"/>
</dbReference>
<dbReference type="InterPro" id="IPR006104">
    <property type="entry name" value="Glyco_hydro_2_N"/>
</dbReference>
<dbReference type="InterPro" id="IPR032311">
    <property type="entry name" value="DUF4982"/>
</dbReference>
<evidence type="ECO:0000259" key="6">
    <source>
        <dbReference type="Pfam" id="PF02837"/>
    </source>
</evidence>
<dbReference type="InterPro" id="IPR040605">
    <property type="entry name" value="Glyco_hydro2_dom5"/>
</dbReference>
<dbReference type="Gene3D" id="2.60.40.10">
    <property type="entry name" value="Immunoglobulins"/>
    <property type="match status" value="3"/>
</dbReference>
<dbReference type="Pfam" id="PF18565">
    <property type="entry name" value="Glyco_hydro2_C5"/>
    <property type="match status" value="1"/>
</dbReference>
<dbReference type="Pfam" id="PF16355">
    <property type="entry name" value="DUF4982"/>
    <property type="match status" value="1"/>
</dbReference>
<dbReference type="AlphaFoldDB" id="A0A7W8E904"/>
<dbReference type="InterPro" id="IPR006311">
    <property type="entry name" value="TAT_signal"/>
</dbReference>
<dbReference type="EC" id="3.2.1.23" evidence="9"/>
<evidence type="ECO:0000259" key="7">
    <source>
        <dbReference type="Pfam" id="PF16355"/>
    </source>
</evidence>
<reference evidence="9 10" key="1">
    <citation type="submission" date="2020-08" db="EMBL/GenBank/DDBJ databases">
        <title>Genomic Encyclopedia of Type Strains, Phase IV (KMG-V): Genome sequencing to study the core and pangenomes of soil and plant-associated prokaryotes.</title>
        <authorList>
            <person name="Whitman W."/>
        </authorList>
    </citation>
    <scope>NUCLEOTIDE SEQUENCE [LARGE SCALE GENOMIC DNA]</scope>
    <source>
        <strain evidence="9 10">X5P3</strain>
    </source>
</reference>
<keyword evidence="2 9" id="KW-0378">Hydrolase</keyword>
<dbReference type="Gene3D" id="3.20.20.80">
    <property type="entry name" value="Glycosidases"/>
    <property type="match status" value="1"/>
</dbReference>
<dbReference type="EMBL" id="JACHIO010000001">
    <property type="protein sequence ID" value="MBB5061850.1"/>
    <property type="molecule type" value="Genomic_DNA"/>
</dbReference>
<dbReference type="SUPFAM" id="SSF51445">
    <property type="entry name" value="(Trans)glycosidases"/>
    <property type="match status" value="1"/>
</dbReference>
<proteinExistence type="inferred from homology"/>
<name>A0A7W8E904_9BACT</name>
<evidence type="ECO:0000259" key="4">
    <source>
        <dbReference type="Pfam" id="PF00703"/>
    </source>
</evidence>
<dbReference type="PANTHER" id="PTHR42732">
    <property type="entry name" value="BETA-GALACTOSIDASE"/>
    <property type="match status" value="1"/>
</dbReference>
<dbReference type="Pfam" id="PF00703">
    <property type="entry name" value="Glyco_hydro_2"/>
    <property type="match status" value="1"/>
</dbReference>
<sequence>MSPITRRDFLSDAAMAGAASALRLDASSGTNPEVLPERRTNFDRGWRFLLGDAAGAQAPGFHDAAWRSLDLPHDWSIEGSFDENAPAKGNGAYLPTGIGWYRKDFIVPSSAHGRRIALQFDGVYQRSEVWINGVSLGMRPYGFIGFSYDLTAHLAPPGKPNYLAVRVDNSLQTNCRWYSGSGIYRHTWLRITDPIHIVENGIYVRTPSITRESATVEVTTRLRNDSVRDADLELMTEILSPTGETVQQTTTPHTLSKDAETTLAQTLTVASPALWSTTTPHLYRARCTVRSRGAQIDQDSANFGIRQIAFDVDRGFLLNGEHVKMNGVCIHGDGGSVGTAVPERLWERRLELLQQMGCNAIRLSHNPPAPELLDMLDRMGFLVMAEAFDEWRHAKGQTPTYGYHRYFDEWSERDLTAMMERDRNHPSIVIWSPGNEVPDQTAPDGPATLQRLIEIIHSKDSTRPITVGCDQIAAEPKAAPPDFLDKLDVVGYNYVDRWRDRREKYYSIDRQAYPQRRFIGTESSALRGARGVYFTEQPIDDILERPTNNLIQVEQQQKFVQTYDYVSGDFLWVGIDYLGEAKWPNKLAVSGALDTCGFLKDSFYFYQSLWTKQPVLHLQPHWNWPGKEGKVIPVTCFTNCETVELFLNGESLGVKGYSFPRPGMVGRYGNYQPGADVLQTTADLHLTWDVPYAPGTLTAKGIKDGKAVEGIEVHTTGAPAKLALINDRQRLRTTPDDVAHITVTVQDAQGRIVPTADDAITFSLTGAGRILGVDNGQPDSHEPYKASSRRAFNGLALVLVQSNGRPGQITLSASSPSLASAQISIEAN</sequence>